<dbReference type="Pfam" id="PF14525">
    <property type="entry name" value="AraC_binding_2"/>
    <property type="match status" value="1"/>
</dbReference>
<dbReference type="GO" id="GO:0003700">
    <property type="term" value="F:DNA-binding transcription factor activity"/>
    <property type="evidence" value="ECO:0007669"/>
    <property type="project" value="InterPro"/>
</dbReference>
<dbReference type="GO" id="GO:0043565">
    <property type="term" value="F:sequence-specific DNA binding"/>
    <property type="evidence" value="ECO:0007669"/>
    <property type="project" value="InterPro"/>
</dbReference>
<dbReference type="AlphaFoldDB" id="A0A0A6FDS7"/>
<evidence type="ECO:0000256" key="3">
    <source>
        <dbReference type="ARBA" id="ARBA00023159"/>
    </source>
</evidence>
<dbReference type="InterPro" id="IPR035418">
    <property type="entry name" value="AraC-bd_2"/>
</dbReference>
<keyword evidence="4" id="KW-0804">Transcription</keyword>
<comment type="caution">
    <text evidence="7">The sequence shown here is derived from an EMBL/GenBank/DDBJ whole genome shotgun (WGS) entry which is preliminary data.</text>
</comment>
<evidence type="ECO:0000313" key="7">
    <source>
        <dbReference type="EMBL" id="KHA70926.1"/>
    </source>
</evidence>
<keyword evidence="2" id="KW-0238">DNA-binding</keyword>
<name>A0A0A6FDS7_9PSED</name>
<gene>
    <name evidence="7" type="ORF">NZ35_23145</name>
</gene>
<dbReference type="OrthoDB" id="5740883at2"/>
<dbReference type="Pfam" id="PF12833">
    <property type="entry name" value="HTH_18"/>
    <property type="match status" value="1"/>
</dbReference>
<proteinExistence type="predicted"/>
<dbReference type="Gene3D" id="1.10.10.60">
    <property type="entry name" value="Homeodomain-like"/>
    <property type="match status" value="1"/>
</dbReference>
<dbReference type="InterPro" id="IPR009057">
    <property type="entry name" value="Homeodomain-like_sf"/>
</dbReference>
<comment type="function">
    <text evidence="5">Regulatory protein of the TOL plasmid xyl operons. XylS activates the xylXYZLTEGFJQKIH operon required for the degradation of toluene, m-xylene and p-xylene.</text>
</comment>
<keyword evidence="3" id="KW-0010">Activator</keyword>
<evidence type="ECO:0000256" key="4">
    <source>
        <dbReference type="ARBA" id="ARBA00023163"/>
    </source>
</evidence>
<evidence type="ECO:0000313" key="8">
    <source>
        <dbReference type="Proteomes" id="UP000030564"/>
    </source>
</evidence>
<dbReference type="PATRIC" id="fig|587753.9.peg.3297"/>
<dbReference type="PRINTS" id="PR00032">
    <property type="entry name" value="HTHARAC"/>
</dbReference>
<dbReference type="InterPro" id="IPR018060">
    <property type="entry name" value="HTH_AraC"/>
</dbReference>
<reference evidence="7 8" key="1">
    <citation type="submission" date="2014-10" db="EMBL/GenBank/DDBJ databases">
        <title>Draft genome sequence of Pseudomonas chlororaphis EA105.</title>
        <authorList>
            <person name="McCully L.M."/>
            <person name="Bitzer A.S."/>
            <person name="Spence C."/>
            <person name="Bais H."/>
            <person name="Silby M.W."/>
        </authorList>
    </citation>
    <scope>NUCLEOTIDE SEQUENCE [LARGE SCALE GENOMIC DNA]</scope>
    <source>
        <strain evidence="7 8">EA105</strain>
    </source>
</reference>
<accession>A0A0A6FDS7</accession>
<dbReference type="PANTHER" id="PTHR46796">
    <property type="entry name" value="HTH-TYPE TRANSCRIPTIONAL ACTIVATOR RHAS-RELATED"/>
    <property type="match status" value="1"/>
</dbReference>
<organism evidence="7 8">
    <name type="scientific">Pseudomonas chlororaphis</name>
    <dbReference type="NCBI Taxonomy" id="587753"/>
    <lineage>
        <taxon>Bacteria</taxon>
        <taxon>Pseudomonadati</taxon>
        <taxon>Pseudomonadota</taxon>
        <taxon>Gammaproteobacteria</taxon>
        <taxon>Pseudomonadales</taxon>
        <taxon>Pseudomonadaceae</taxon>
        <taxon>Pseudomonas</taxon>
    </lineage>
</organism>
<dbReference type="PROSITE" id="PS01124">
    <property type="entry name" value="HTH_ARAC_FAMILY_2"/>
    <property type="match status" value="1"/>
</dbReference>
<evidence type="ECO:0000259" key="6">
    <source>
        <dbReference type="PROSITE" id="PS01124"/>
    </source>
</evidence>
<dbReference type="Proteomes" id="UP000030564">
    <property type="component" value="Unassembled WGS sequence"/>
</dbReference>
<dbReference type="InterPro" id="IPR020449">
    <property type="entry name" value="Tscrpt_reg_AraC-type_HTH"/>
</dbReference>
<dbReference type="PANTHER" id="PTHR46796:SF6">
    <property type="entry name" value="ARAC SUBFAMILY"/>
    <property type="match status" value="1"/>
</dbReference>
<dbReference type="InterPro" id="IPR050204">
    <property type="entry name" value="AraC_XylS_family_regulators"/>
</dbReference>
<dbReference type="SUPFAM" id="SSF46689">
    <property type="entry name" value="Homeodomain-like"/>
    <property type="match status" value="1"/>
</dbReference>
<evidence type="ECO:0000256" key="2">
    <source>
        <dbReference type="ARBA" id="ARBA00023125"/>
    </source>
</evidence>
<keyword evidence="1" id="KW-0805">Transcription regulation</keyword>
<sequence length="309" mass="34127">MAILYPPRSLLAKERLDYWSEVVCATYGLTTQRTLSDTPFDGRLSANTLGDILLTHISSAPIEYQRKQTNSGVEQFFLCLTLSTEAELEQRGRRSVQGRGDIVLFNSAEPYQCRFPKGDDQIVIAIPRERLIQHLPRPEALVSRTLESHSALARLAGNMMVEVLDTGPQQTRAGERLSGALLEVLATAFEGAFNLADLGHSSRHDAQLMKAKDFLLANLEDTGLDLAAIAQAIHVSPRALSRLFAMEGTTATRWLWQQRLQACRAALMKGPSRSVSEVALCFGFTNMAHFSRAFKSAFGVSPSVFSKQQ</sequence>
<dbReference type="SMART" id="SM00342">
    <property type="entry name" value="HTH_ARAC"/>
    <property type="match status" value="1"/>
</dbReference>
<feature type="domain" description="HTH araC/xylS-type" evidence="6">
    <location>
        <begin position="209"/>
        <end position="308"/>
    </location>
</feature>
<evidence type="ECO:0000256" key="1">
    <source>
        <dbReference type="ARBA" id="ARBA00023015"/>
    </source>
</evidence>
<evidence type="ECO:0000256" key="5">
    <source>
        <dbReference type="ARBA" id="ARBA00037345"/>
    </source>
</evidence>
<protein>
    <submittedName>
        <fullName evidence="7">AraC family transcriptional regulator</fullName>
    </submittedName>
</protein>
<dbReference type="EMBL" id="JSFK01000028">
    <property type="protein sequence ID" value="KHA70926.1"/>
    <property type="molecule type" value="Genomic_DNA"/>
</dbReference>